<organism evidence="14 15">
    <name type="scientific">Ignicoccus islandicus DSM 13165</name>
    <dbReference type="NCBI Taxonomy" id="940295"/>
    <lineage>
        <taxon>Archaea</taxon>
        <taxon>Thermoproteota</taxon>
        <taxon>Thermoprotei</taxon>
        <taxon>Desulfurococcales</taxon>
        <taxon>Desulfurococcaceae</taxon>
        <taxon>Ignicoccus</taxon>
    </lineage>
</organism>
<evidence type="ECO:0000256" key="5">
    <source>
        <dbReference type="ARBA" id="ARBA00018679"/>
    </source>
</evidence>
<dbReference type="PROSITE" id="PS00165">
    <property type="entry name" value="DEHYDRATASE_SER_THR"/>
    <property type="match status" value="1"/>
</dbReference>
<evidence type="ECO:0000256" key="9">
    <source>
        <dbReference type="ARBA" id="ARBA00023239"/>
    </source>
</evidence>
<dbReference type="PANTHER" id="PTHR48078">
    <property type="entry name" value="THREONINE DEHYDRATASE, MITOCHONDRIAL-RELATED"/>
    <property type="match status" value="1"/>
</dbReference>
<sequence>MEINPHLEPKGRGNLSVDVKLRCPKCHRTFEPSEKLFICPYCNQPLEVIYEPDEKPSFDEIRRRSRIYGIWRFKEFLPIKTSNPITMGEGSTPLVRVEKLEKLIGVRRVYVKFEGANPTGSFKDRGMSLAITLARESGSKAVVAASTGNTAASAAAYASRASLLTFLLLPRGKVALGKMAQSILHGAIIVEIEGNFDDALETARRLAQREEFYPLNSFNPWRLEGQKTLAYEVFEEIGVPDHVVVPVGNAGNISAIWKGFKELKNWGYSDTLPRMAGIQAEGSSPIASAFKLGLDAPLFTENPETLATAIRIGKPVNWFKAWKAVTESSGTFEVVSDSDIIRAQRLLAREEGIAAEPAGAASIAGAIKLAQNGYFNGDETVVCVVTGHGLKDPDSVKFHPTTRLRAMSVDDAIEKVIKSLMERSNKNREIEIKRQQVAS</sequence>
<evidence type="ECO:0000256" key="6">
    <source>
        <dbReference type="ARBA" id="ARBA00022605"/>
    </source>
</evidence>
<evidence type="ECO:0000313" key="15">
    <source>
        <dbReference type="Proteomes" id="UP000060778"/>
    </source>
</evidence>
<dbReference type="GO" id="GO:0030170">
    <property type="term" value="F:pyridoxal phosphate binding"/>
    <property type="evidence" value="ECO:0007669"/>
    <property type="project" value="InterPro"/>
</dbReference>
<comment type="cofactor">
    <cofactor evidence="1 12">
        <name>pyridoxal 5'-phosphate</name>
        <dbReference type="ChEBI" id="CHEBI:597326"/>
    </cofactor>
</comment>
<evidence type="ECO:0000256" key="1">
    <source>
        <dbReference type="ARBA" id="ARBA00001933"/>
    </source>
</evidence>
<dbReference type="UniPathway" id="UPA00050">
    <property type="reaction ID" value="UER00065"/>
</dbReference>
<feature type="domain" description="Tryptophan synthase beta chain-like PALP" evidence="13">
    <location>
        <begin position="85"/>
        <end position="387"/>
    </location>
</feature>
<dbReference type="Proteomes" id="UP000060778">
    <property type="component" value="Chromosome"/>
</dbReference>
<feature type="modified residue" description="N6-(pyridoxal phosphate)lysine" evidence="12">
    <location>
        <position position="123"/>
    </location>
</feature>
<dbReference type="GO" id="GO:0006565">
    <property type="term" value="P:L-serine catabolic process"/>
    <property type="evidence" value="ECO:0007669"/>
    <property type="project" value="TreeGrafter"/>
</dbReference>
<dbReference type="InterPro" id="IPR004450">
    <property type="entry name" value="Thr_synthase-like"/>
</dbReference>
<dbReference type="InterPro" id="IPR050147">
    <property type="entry name" value="Ser/Thr_Dehydratase"/>
</dbReference>
<reference evidence="14 15" key="1">
    <citation type="submission" date="2013-11" db="EMBL/GenBank/DDBJ databases">
        <title>Comparative genomics of Ignicoccus.</title>
        <authorList>
            <person name="Podar M."/>
        </authorList>
    </citation>
    <scope>NUCLEOTIDE SEQUENCE [LARGE SCALE GENOMIC DNA]</scope>
    <source>
        <strain evidence="14 15">DSM 13165</strain>
    </source>
</reference>
<accession>A0A0U3FQ20</accession>
<comment type="pathway">
    <text evidence="2">Amino-acid biosynthesis; L-threonine biosynthesis; L-threonine from L-aspartate: step 5/5.</text>
</comment>
<keyword evidence="7" id="KW-0791">Threonine biosynthesis</keyword>
<dbReference type="CDD" id="cd01563">
    <property type="entry name" value="Thr-synth_1"/>
    <property type="match status" value="1"/>
</dbReference>
<dbReference type="Gene3D" id="3.40.50.1100">
    <property type="match status" value="2"/>
</dbReference>
<dbReference type="SUPFAM" id="SSF53686">
    <property type="entry name" value="Tryptophan synthase beta subunit-like PLP-dependent enzymes"/>
    <property type="match status" value="1"/>
</dbReference>
<dbReference type="PATRIC" id="fig|940295.4.peg.1443"/>
<evidence type="ECO:0000256" key="2">
    <source>
        <dbReference type="ARBA" id="ARBA00004979"/>
    </source>
</evidence>
<dbReference type="EC" id="4.2.3.1" evidence="4 11"/>
<dbReference type="GO" id="GO:0003941">
    <property type="term" value="F:L-serine ammonia-lyase activity"/>
    <property type="evidence" value="ECO:0007669"/>
    <property type="project" value="TreeGrafter"/>
</dbReference>
<comment type="catalytic activity">
    <reaction evidence="10">
        <text>O-phospho-L-homoserine + H2O = L-threonine + phosphate</text>
        <dbReference type="Rhea" id="RHEA:10840"/>
        <dbReference type="ChEBI" id="CHEBI:15377"/>
        <dbReference type="ChEBI" id="CHEBI:43474"/>
        <dbReference type="ChEBI" id="CHEBI:57590"/>
        <dbReference type="ChEBI" id="CHEBI:57926"/>
        <dbReference type="EC" id="4.2.3.1"/>
    </reaction>
</comment>
<dbReference type="InterPro" id="IPR001926">
    <property type="entry name" value="TrpB-like_PALP"/>
</dbReference>
<proteinExistence type="inferred from homology"/>
<dbReference type="GO" id="GO:0006567">
    <property type="term" value="P:L-threonine catabolic process"/>
    <property type="evidence" value="ECO:0007669"/>
    <property type="project" value="TreeGrafter"/>
</dbReference>
<keyword evidence="6" id="KW-0028">Amino-acid biosynthesis</keyword>
<dbReference type="AlphaFoldDB" id="A0A0U3FQ20"/>
<dbReference type="Pfam" id="PF00291">
    <property type="entry name" value="PALP"/>
    <property type="match status" value="1"/>
</dbReference>
<evidence type="ECO:0000256" key="3">
    <source>
        <dbReference type="ARBA" id="ARBA00005517"/>
    </source>
</evidence>
<evidence type="ECO:0000313" key="14">
    <source>
        <dbReference type="EMBL" id="ALU12039.1"/>
    </source>
</evidence>
<keyword evidence="8 12" id="KW-0663">Pyridoxal phosphate</keyword>
<evidence type="ECO:0000256" key="10">
    <source>
        <dbReference type="ARBA" id="ARBA00049144"/>
    </source>
</evidence>
<evidence type="ECO:0000256" key="12">
    <source>
        <dbReference type="PIRSR" id="PIRSR604450-51"/>
    </source>
</evidence>
<dbReference type="GO" id="GO:0004794">
    <property type="term" value="F:threonine deaminase activity"/>
    <property type="evidence" value="ECO:0007669"/>
    <property type="project" value="TreeGrafter"/>
</dbReference>
<comment type="similarity">
    <text evidence="3">Belongs to the threonine synthase family.</text>
</comment>
<evidence type="ECO:0000256" key="4">
    <source>
        <dbReference type="ARBA" id="ARBA00013028"/>
    </source>
</evidence>
<dbReference type="EMBL" id="CP006867">
    <property type="protein sequence ID" value="ALU12039.1"/>
    <property type="molecule type" value="Genomic_DNA"/>
</dbReference>
<dbReference type="KEGG" id="iis:EYM_07420"/>
<evidence type="ECO:0000256" key="7">
    <source>
        <dbReference type="ARBA" id="ARBA00022697"/>
    </source>
</evidence>
<keyword evidence="15" id="KW-1185">Reference proteome</keyword>
<dbReference type="InterPro" id="IPR036052">
    <property type="entry name" value="TrpB-like_PALP_sf"/>
</dbReference>
<evidence type="ECO:0000256" key="8">
    <source>
        <dbReference type="ARBA" id="ARBA00022898"/>
    </source>
</evidence>
<dbReference type="GO" id="GO:0009088">
    <property type="term" value="P:threonine biosynthetic process"/>
    <property type="evidence" value="ECO:0007669"/>
    <property type="project" value="UniProtKB-UniRule"/>
</dbReference>
<gene>
    <name evidence="14" type="ORF">EYM_07420</name>
</gene>
<dbReference type="InterPro" id="IPR000634">
    <property type="entry name" value="Ser/Thr_deHydtase_PyrdxlP-BS"/>
</dbReference>
<evidence type="ECO:0000256" key="11">
    <source>
        <dbReference type="NCBIfam" id="TIGR00260"/>
    </source>
</evidence>
<dbReference type="GO" id="GO:0009097">
    <property type="term" value="P:isoleucine biosynthetic process"/>
    <property type="evidence" value="ECO:0007669"/>
    <property type="project" value="TreeGrafter"/>
</dbReference>
<dbReference type="NCBIfam" id="TIGR00260">
    <property type="entry name" value="thrC"/>
    <property type="match status" value="1"/>
</dbReference>
<dbReference type="GO" id="GO:0004795">
    <property type="term" value="F:threonine synthase activity"/>
    <property type="evidence" value="ECO:0007669"/>
    <property type="project" value="UniProtKB-UniRule"/>
</dbReference>
<keyword evidence="9" id="KW-0456">Lyase</keyword>
<protein>
    <recommendedName>
        <fullName evidence="5 11">Threonine synthase</fullName>
        <ecNumber evidence="4 11">4.2.3.1</ecNumber>
    </recommendedName>
</protein>
<name>A0A0U3FQ20_9CREN</name>
<dbReference type="PANTHER" id="PTHR48078:SF6">
    <property type="entry name" value="L-THREONINE DEHYDRATASE CATABOLIC TDCB"/>
    <property type="match status" value="1"/>
</dbReference>
<evidence type="ECO:0000259" key="13">
    <source>
        <dbReference type="Pfam" id="PF00291"/>
    </source>
</evidence>
<dbReference type="FunFam" id="3.40.50.1100:FF:000014">
    <property type="entry name" value="Threonine synthase"/>
    <property type="match status" value="1"/>
</dbReference>
<dbReference type="STRING" id="940295.EYM_07420"/>